<dbReference type="Proteomes" id="UP000025227">
    <property type="component" value="Unplaced"/>
</dbReference>
<dbReference type="OMA" id="CRFKLCV"/>
<feature type="signal peptide" evidence="1">
    <location>
        <begin position="1"/>
        <end position="21"/>
    </location>
</feature>
<evidence type="ECO:0000313" key="3">
    <source>
        <dbReference type="WBParaSite" id="HCON_00179070-00001"/>
    </source>
</evidence>
<proteinExistence type="predicted"/>
<evidence type="ECO:0000256" key="1">
    <source>
        <dbReference type="SAM" id="SignalP"/>
    </source>
</evidence>
<accession>A0A7I4Z2G3</accession>
<dbReference type="OrthoDB" id="5856643at2759"/>
<name>A0A7I4Z2G3_HAECO</name>
<keyword evidence="1" id="KW-0732">Signal</keyword>
<feature type="chain" id="PRO_5029888366" evidence="1">
    <location>
        <begin position="22"/>
        <end position="72"/>
    </location>
</feature>
<dbReference type="WBParaSite" id="HCON_00179070-00001">
    <property type="protein sequence ID" value="HCON_00179070-00001"/>
    <property type="gene ID" value="HCON_00179070"/>
</dbReference>
<dbReference type="AlphaFoldDB" id="A0A7I4Z2G3"/>
<sequence length="72" mass="8261">MSKRIAMAVFFFALGSWLSNARFLDETYVLASRNYVDAALPLMPITVPRRALREAIENHPLPCRFKLCVTFL</sequence>
<protein>
    <submittedName>
        <fullName evidence="3">Secreted protein</fullName>
    </submittedName>
</protein>
<keyword evidence="2" id="KW-1185">Reference proteome</keyword>
<reference evidence="3" key="1">
    <citation type="submission" date="2020-12" db="UniProtKB">
        <authorList>
            <consortium name="WormBaseParasite"/>
        </authorList>
    </citation>
    <scope>IDENTIFICATION</scope>
    <source>
        <strain evidence="3">MHco3</strain>
    </source>
</reference>
<evidence type="ECO:0000313" key="2">
    <source>
        <dbReference type="Proteomes" id="UP000025227"/>
    </source>
</evidence>
<organism evidence="2 3">
    <name type="scientific">Haemonchus contortus</name>
    <name type="common">Barber pole worm</name>
    <dbReference type="NCBI Taxonomy" id="6289"/>
    <lineage>
        <taxon>Eukaryota</taxon>
        <taxon>Metazoa</taxon>
        <taxon>Ecdysozoa</taxon>
        <taxon>Nematoda</taxon>
        <taxon>Chromadorea</taxon>
        <taxon>Rhabditida</taxon>
        <taxon>Rhabditina</taxon>
        <taxon>Rhabditomorpha</taxon>
        <taxon>Strongyloidea</taxon>
        <taxon>Trichostrongylidae</taxon>
        <taxon>Haemonchus</taxon>
    </lineage>
</organism>